<evidence type="ECO:0000313" key="1">
    <source>
        <dbReference type="EMBL" id="ATV20721.1"/>
    </source>
</evidence>
<protein>
    <submittedName>
        <fullName evidence="1">DUF1534 domain-containing protein</fullName>
    </submittedName>
</protein>
<proteinExistence type="predicted"/>
<evidence type="ECO:0000313" key="2">
    <source>
        <dbReference type="Proteomes" id="UP000230024"/>
    </source>
</evidence>
<dbReference type="Proteomes" id="UP000230024">
    <property type="component" value="Chromosome"/>
</dbReference>
<dbReference type="AntiFam" id="ANF00261">
    <property type="entry name" value="Protein of unknown function (DUF1534)"/>
</dbReference>
<name>A0AAU8XPM9_PSESF</name>
<dbReference type="AlphaFoldDB" id="A0AAU8XPM9"/>
<gene>
    <name evidence="1" type="ORF">CT122_31180</name>
</gene>
<organism evidence="1 2">
    <name type="scientific">Pseudomonas syringae pv. actinidiae</name>
    <dbReference type="NCBI Taxonomy" id="103796"/>
    <lineage>
        <taxon>Bacteria</taxon>
        <taxon>Pseudomonadati</taxon>
        <taxon>Pseudomonadota</taxon>
        <taxon>Gammaproteobacteria</taxon>
        <taxon>Pseudomonadales</taxon>
        <taxon>Pseudomonadaceae</taxon>
        <taxon>Pseudomonas</taxon>
        <taxon>Pseudomonas syringae</taxon>
    </lineage>
</organism>
<accession>A0AAU8XPM9</accession>
<sequence>MRLSFRTLRRRNAVRDAPRYRFAPRRAFKIGRGASRTACDAERRTIVEIIVPHAPASECRA</sequence>
<dbReference type="EMBL" id="CP024712">
    <property type="protein sequence ID" value="ATV20721.1"/>
    <property type="molecule type" value="Genomic_DNA"/>
</dbReference>
<reference evidence="1 2" key="1">
    <citation type="submission" date="2017-11" db="EMBL/GenBank/DDBJ databases">
        <title>Complete DNA Sequence of Pseudomonas syringae pv. actinidiae, biovar 5 (Psa5).</title>
        <authorList>
            <person name="Butler M."/>
            <person name="Taiaroa G."/>
            <person name="Sumpter N."/>
            <person name="Poulter R."/>
        </authorList>
    </citation>
    <scope>NUCLEOTIDE SEQUENCE [LARGE SCALE GENOMIC DNA]</scope>
    <source>
        <strain evidence="1 2">MAFF212063</strain>
    </source>
</reference>